<organism evidence="2 3">
    <name type="scientific">Dermatophagoides pteronyssinus</name>
    <name type="common">European house dust mite</name>
    <dbReference type="NCBI Taxonomy" id="6956"/>
    <lineage>
        <taxon>Eukaryota</taxon>
        <taxon>Metazoa</taxon>
        <taxon>Ecdysozoa</taxon>
        <taxon>Arthropoda</taxon>
        <taxon>Chelicerata</taxon>
        <taxon>Arachnida</taxon>
        <taxon>Acari</taxon>
        <taxon>Acariformes</taxon>
        <taxon>Sarcoptiformes</taxon>
        <taxon>Astigmata</taxon>
        <taxon>Psoroptidia</taxon>
        <taxon>Analgoidea</taxon>
        <taxon>Pyroglyphidae</taxon>
        <taxon>Dermatophagoidinae</taxon>
        <taxon>Dermatophagoides</taxon>
    </lineage>
</organism>
<feature type="compositionally biased region" description="Low complexity" evidence="1">
    <location>
        <begin position="1"/>
        <end position="28"/>
    </location>
</feature>
<name>A0ABQ8JEG2_DERPT</name>
<protein>
    <submittedName>
        <fullName evidence="2">Uncharacterized protein</fullName>
    </submittedName>
</protein>
<proteinExistence type="predicted"/>
<reference evidence="2 3" key="1">
    <citation type="journal article" date="2018" name="J. Allergy Clin. Immunol.">
        <title>High-quality assembly of Dermatophagoides pteronyssinus genome and transcriptome reveals a wide range of novel allergens.</title>
        <authorList>
            <person name="Liu X.Y."/>
            <person name="Yang K.Y."/>
            <person name="Wang M.Q."/>
            <person name="Kwok J.S."/>
            <person name="Zeng X."/>
            <person name="Yang Z."/>
            <person name="Xiao X.J."/>
            <person name="Lau C.P."/>
            <person name="Li Y."/>
            <person name="Huang Z.M."/>
            <person name="Ba J.G."/>
            <person name="Yim A.K."/>
            <person name="Ouyang C.Y."/>
            <person name="Ngai S.M."/>
            <person name="Chan T.F."/>
            <person name="Leung E.L."/>
            <person name="Liu L."/>
            <person name="Liu Z.G."/>
            <person name="Tsui S.K."/>
        </authorList>
    </citation>
    <scope>NUCLEOTIDE SEQUENCE [LARGE SCALE GENOMIC DNA]</scope>
    <source>
        <strain evidence="2">Derp</strain>
    </source>
</reference>
<evidence type="ECO:0000256" key="1">
    <source>
        <dbReference type="SAM" id="MobiDB-lite"/>
    </source>
</evidence>
<sequence>MDHKSTNLGSNLSSSSSSEESIMNSLSSAPPSSVVTRVKTERWEFSPPSVYENNKSSMTKDKERFCSSSSYTCCLSSSSSSASSTQKKNESSPLVKKPGWRRFVSRKQVDDFIFVPTKNQIEGQEFQIITDDKIQKSCEDISVSYSDTQLKPYIMQKAKSMPIHKTTMSVQLDPKVITQAEQVDEFLQELSMVVPSISISRSSSKIRTNRAKTKTKTKTNTIKSLQSKSNLSVSCKTKPSFTNCPIDPLTGGMINNDTLKRVKIWTRTENISPSNTGVHRKHSKNSNSTKPFRWILDKPQCLEPQRMAKVDRYIERMIGFGGKGRPFPENGPQLKPYCNETRVMVSFIDEYLHECYEQDIQKLANIVLYTLKRNLRYFCNKKPSNKKLKNLLKLASCLNTRIKDDHCIMSMMNSTSALIPSGLNSKEKIKYVCCYYAELVRCGDEWMDTIPCIRNDKQIALDFLRGLSGDIISVACSDYNEFTNRCDHLKPLEIKQTNRKKYGSILNIMIDTIESMDGFL</sequence>
<accession>A0ABQ8JEG2</accession>
<gene>
    <name evidence="2" type="ORF">DERP_001258</name>
</gene>
<reference evidence="2 3" key="2">
    <citation type="journal article" date="2022" name="Mol. Biol. Evol.">
        <title>Comparative Genomics Reveals Insights into the Divergent Evolution of Astigmatic Mites and Household Pest Adaptations.</title>
        <authorList>
            <person name="Xiong Q."/>
            <person name="Wan A.T."/>
            <person name="Liu X."/>
            <person name="Fung C.S."/>
            <person name="Xiao X."/>
            <person name="Malainual N."/>
            <person name="Hou J."/>
            <person name="Wang L."/>
            <person name="Wang M."/>
            <person name="Yang K.Y."/>
            <person name="Cui Y."/>
            <person name="Leung E.L."/>
            <person name="Nong W."/>
            <person name="Shin S.K."/>
            <person name="Au S.W."/>
            <person name="Jeong K.Y."/>
            <person name="Chew F.T."/>
            <person name="Hui J.H."/>
            <person name="Leung T.F."/>
            <person name="Tungtrongchitr A."/>
            <person name="Zhong N."/>
            <person name="Liu Z."/>
            <person name="Tsui S.K."/>
        </authorList>
    </citation>
    <scope>NUCLEOTIDE SEQUENCE [LARGE SCALE GENOMIC DNA]</scope>
    <source>
        <strain evidence="2">Derp</strain>
    </source>
</reference>
<dbReference type="Proteomes" id="UP000887458">
    <property type="component" value="Unassembled WGS sequence"/>
</dbReference>
<dbReference type="EMBL" id="NJHN03000047">
    <property type="protein sequence ID" value="KAH9420827.1"/>
    <property type="molecule type" value="Genomic_DNA"/>
</dbReference>
<dbReference type="PANTHER" id="PTHR33964">
    <property type="entry name" value="RE45066P-RELATED"/>
    <property type="match status" value="1"/>
</dbReference>
<evidence type="ECO:0000313" key="3">
    <source>
        <dbReference type="Proteomes" id="UP000887458"/>
    </source>
</evidence>
<evidence type="ECO:0000313" key="2">
    <source>
        <dbReference type="EMBL" id="KAH9420827.1"/>
    </source>
</evidence>
<feature type="region of interest" description="Disordered" evidence="1">
    <location>
        <begin position="1"/>
        <end position="38"/>
    </location>
</feature>
<keyword evidence="3" id="KW-1185">Reference proteome</keyword>
<comment type="caution">
    <text evidence="2">The sequence shown here is derived from an EMBL/GenBank/DDBJ whole genome shotgun (WGS) entry which is preliminary data.</text>
</comment>
<dbReference type="PANTHER" id="PTHR33964:SF1">
    <property type="entry name" value="RE45066P"/>
    <property type="match status" value="1"/>
</dbReference>